<evidence type="ECO:0000313" key="1">
    <source>
        <dbReference type="EMBL" id="HIS83272.1"/>
    </source>
</evidence>
<dbReference type="Proteomes" id="UP000824139">
    <property type="component" value="Unassembled WGS sequence"/>
</dbReference>
<proteinExistence type="predicted"/>
<dbReference type="AlphaFoldDB" id="A0A9D1K3Y8"/>
<evidence type="ECO:0000313" key="2">
    <source>
        <dbReference type="Proteomes" id="UP000824139"/>
    </source>
</evidence>
<gene>
    <name evidence="1" type="ORF">IAD41_06690</name>
</gene>
<comment type="caution">
    <text evidence="1">The sequence shown here is derived from an EMBL/GenBank/DDBJ whole genome shotgun (WGS) entry which is preliminary data.</text>
</comment>
<organism evidence="1 2">
    <name type="scientific">Candidatus Scatenecus faecavium</name>
    <dbReference type="NCBI Taxonomy" id="2840915"/>
    <lineage>
        <taxon>Bacteria</taxon>
        <taxon>Candidatus Scatenecus</taxon>
    </lineage>
</organism>
<name>A0A9D1K3Y8_9BACT</name>
<accession>A0A9D1K3Y8</accession>
<protein>
    <submittedName>
        <fullName evidence="1">Uncharacterized protein</fullName>
    </submittedName>
</protein>
<feature type="non-terminal residue" evidence="1">
    <location>
        <position position="171"/>
    </location>
</feature>
<dbReference type="EMBL" id="DVJO01000148">
    <property type="protein sequence ID" value="HIS83272.1"/>
    <property type="molecule type" value="Genomic_DNA"/>
</dbReference>
<sequence>MQKNAIEGVRDLFELPFDLLDDVARRFPDSRLNKSEILKRYRGHALKESEIKALQGLYEDGAKFIREVDPKVISQISSDKGNCNEACNIACNTLNTKLNRLLNQSMAFNKAIYDTKKERFITRLVSGFTAAIFLGNDFFNSAKLKGKTDEEAKKSQLLKQGQEIKENVLEG</sequence>
<reference evidence="1" key="2">
    <citation type="journal article" date="2021" name="PeerJ">
        <title>Extensive microbial diversity within the chicken gut microbiome revealed by metagenomics and culture.</title>
        <authorList>
            <person name="Gilroy R."/>
            <person name="Ravi A."/>
            <person name="Getino M."/>
            <person name="Pursley I."/>
            <person name="Horton D.L."/>
            <person name="Alikhan N.F."/>
            <person name="Baker D."/>
            <person name="Gharbi K."/>
            <person name="Hall N."/>
            <person name="Watson M."/>
            <person name="Adriaenssens E.M."/>
            <person name="Foster-Nyarko E."/>
            <person name="Jarju S."/>
            <person name="Secka A."/>
            <person name="Antonio M."/>
            <person name="Oren A."/>
            <person name="Chaudhuri R.R."/>
            <person name="La Ragione R."/>
            <person name="Hildebrand F."/>
            <person name="Pallen M.J."/>
        </authorList>
    </citation>
    <scope>NUCLEOTIDE SEQUENCE</scope>
    <source>
        <strain evidence="1">CHK152-2994</strain>
    </source>
</reference>
<reference evidence="1" key="1">
    <citation type="submission" date="2020-10" db="EMBL/GenBank/DDBJ databases">
        <authorList>
            <person name="Gilroy R."/>
        </authorList>
    </citation>
    <scope>NUCLEOTIDE SEQUENCE</scope>
    <source>
        <strain evidence="1">CHK152-2994</strain>
    </source>
</reference>